<evidence type="ECO:0000256" key="1">
    <source>
        <dbReference type="SAM" id="MobiDB-lite"/>
    </source>
</evidence>
<name>A0A0A8ZMS5_ARUDO</name>
<organism evidence="2">
    <name type="scientific">Arundo donax</name>
    <name type="common">Giant reed</name>
    <name type="synonym">Donax arundinaceus</name>
    <dbReference type="NCBI Taxonomy" id="35708"/>
    <lineage>
        <taxon>Eukaryota</taxon>
        <taxon>Viridiplantae</taxon>
        <taxon>Streptophyta</taxon>
        <taxon>Embryophyta</taxon>
        <taxon>Tracheophyta</taxon>
        <taxon>Spermatophyta</taxon>
        <taxon>Magnoliopsida</taxon>
        <taxon>Liliopsida</taxon>
        <taxon>Poales</taxon>
        <taxon>Poaceae</taxon>
        <taxon>PACMAD clade</taxon>
        <taxon>Arundinoideae</taxon>
        <taxon>Arundineae</taxon>
        <taxon>Arundo</taxon>
    </lineage>
</organism>
<evidence type="ECO:0000313" key="2">
    <source>
        <dbReference type="EMBL" id="JAD40714.1"/>
    </source>
</evidence>
<feature type="compositionally biased region" description="Polar residues" evidence="1">
    <location>
        <begin position="11"/>
        <end position="24"/>
    </location>
</feature>
<dbReference type="AlphaFoldDB" id="A0A0A8ZMS5"/>
<feature type="compositionally biased region" description="Low complexity" evidence="1">
    <location>
        <begin position="33"/>
        <end position="45"/>
    </location>
</feature>
<protein>
    <submittedName>
        <fullName evidence="2">Uncharacterized protein</fullName>
    </submittedName>
</protein>
<dbReference type="EMBL" id="GBRH01257181">
    <property type="protein sequence ID" value="JAD40714.1"/>
    <property type="molecule type" value="Transcribed_RNA"/>
</dbReference>
<sequence length="45" mass="4225">MSATGPAPATSCPSLAPSSPTHTSAGIAPSPPSWCSTSSASCCSS</sequence>
<feature type="region of interest" description="Disordered" evidence="1">
    <location>
        <begin position="1"/>
        <end position="45"/>
    </location>
</feature>
<reference evidence="2" key="2">
    <citation type="journal article" date="2015" name="Data Brief">
        <title>Shoot transcriptome of the giant reed, Arundo donax.</title>
        <authorList>
            <person name="Barrero R.A."/>
            <person name="Guerrero F.D."/>
            <person name="Moolhuijzen P."/>
            <person name="Goolsby J.A."/>
            <person name="Tidwell J."/>
            <person name="Bellgard S.E."/>
            <person name="Bellgard M.I."/>
        </authorList>
    </citation>
    <scope>NUCLEOTIDE SEQUENCE</scope>
    <source>
        <tissue evidence="2">Shoot tissue taken approximately 20 cm above the soil surface</tissue>
    </source>
</reference>
<accession>A0A0A8ZMS5</accession>
<proteinExistence type="predicted"/>
<reference evidence="2" key="1">
    <citation type="submission" date="2014-09" db="EMBL/GenBank/DDBJ databases">
        <authorList>
            <person name="Magalhaes I.L.F."/>
            <person name="Oliveira U."/>
            <person name="Santos F.R."/>
            <person name="Vidigal T.H.D.A."/>
            <person name="Brescovit A.D."/>
            <person name="Santos A.J."/>
        </authorList>
    </citation>
    <scope>NUCLEOTIDE SEQUENCE</scope>
    <source>
        <tissue evidence="2">Shoot tissue taken approximately 20 cm above the soil surface</tissue>
    </source>
</reference>